<evidence type="ECO:0000313" key="2">
    <source>
        <dbReference type="EMBL" id="GFY72673.1"/>
    </source>
</evidence>
<reference evidence="2" key="1">
    <citation type="submission" date="2020-08" db="EMBL/GenBank/DDBJ databases">
        <title>Multicomponent nature underlies the extraordinary mechanical properties of spider dragline silk.</title>
        <authorList>
            <person name="Kono N."/>
            <person name="Nakamura H."/>
            <person name="Mori M."/>
            <person name="Yoshida Y."/>
            <person name="Ohtoshi R."/>
            <person name="Malay A.D."/>
            <person name="Moran D.A.P."/>
            <person name="Tomita M."/>
            <person name="Numata K."/>
            <person name="Arakawa K."/>
        </authorList>
    </citation>
    <scope>NUCLEOTIDE SEQUENCE</scope>
</reference>
<dbReference type="AlphaFoldDB" id="A0A8X6YKX9"/>
<name>A0A8X6YKX9_9ARAC</name>
<protein>
    <submittedName>
        <fullName evidence="2">Uncharacterized protein</fullName>
    </submittedName>
</protein>
<evidence type="ECO:0000256" key="1">
    <source>
        <dbReference type="SAM" id="MobiDB-lite"/>
    </source>
</evidence>
<keyword evidence="3" id="KW-1185">Reference proteome</keyword>
<sequence>MGRIFRRSKLMAENKLSLYSERPDRDSDKGYGGGGSQANEGSRSRPLKIANISAKIAASDRRNDDVFTNDASLDFWLLRAGDDSRRDNGLGNKVAGLACSECRWNEVYVAVFGMFIDVEERDIA</sequence>
<gene>
    <name evidence="2" type="ORF">TNIN_174471</name>
</gene>
<accession>A0A8X6YKX9</accession>
<evidence type="ECO:0000313" key="3">
    <source>
        <dbReference type="Proteomes" id="UP000886998"/>
    </source>
</evidence>
<dbReference type="EMBL" id="BMAV01019591">
    <property type="protein sequence ID" value="GFY72673.1"/>
    <property type="molecule type" value="Genomic_DNA"/>
</dbReference>
<proteinExistence type="predicted"/>
<organism evidence="2 3">
    <name type="scientific">Trichonephila inaurata madagascariensis</name>
    <dbReference type="NCBI Taxonomy" id="2747483"/>
    <lineage>
        <taxon>Eukaryota</taxon>
        <taxon>Metazoa</taxon>
        <taxon>Ecdysozoa</taxon>
        <taxon>Arthropoda</taxon>
        <taxon>Chelicerata</taxon>
        <taxon>Arachnida</taxon>
        <taxon>Araneae</taxon>
        <taxon>Araneomorphae</taxon>
        <taxon>Entelegynae</taxon>
        <taxon>Araneoidea</taxon>
        <taxon>Nephilidae</taxon>
        <taxon>Trichonephila</taxon>
        <taxon>Trichonephila inaurata</taxon>
    </lineage>
</organism>
<dbReference type="Proteomes" id="UP000886998">
    <property type="component" value="Unassembled WGS sequence"/>
</dbReference>
<feature type="region of interest" description="Disordered" evidence="1">
    <location>
        <begin position="17"/>
        <end position="45"/>
    </location>
</feature>
<comment type="caution">
    <text evidence="2">The sequence shown here is derived from an EMBL/GenBank/DDBJ whole genome shotgun (WGS) entry which is preliminary data.</text>
</comment>